<comment type="caution">
    <text evidence="2">The sequence shown here is derived from an EMBL/GenBank/DDBJ whole genome shotgun (WGS) entry which is preliminary data.</text>
</comment>
<evidence type="ECO:0000313" key="2">
    <source>
        <dbReference type="EMBL" id="ETA67368.1"/>
    </source>
</evidence>
<dbReference type="STRING" id="1090322.MettiDRAFT_0789"/>
<feature type="transmembrane region" description="Helical" evidence="1">
    <location>
        <begin position="182"/>
        <end position="202"/>
    </location>
</feature>
<dbReference type="Proteomes" id="UP000019483">
    <property type="component" value="Unassembled WGS sequence"/>
</dbReference>
<protein>
    <submittedName>
        <fullName evidence="2">Uncharacterized protein</fullName>
    </submittedName>
</protein>
<sequence>MDATILLLVIFLLFVTAGFVKRLILIAIVRRKLDFLNRYSSIYCEFAETYSTNFDSLLYLWLTNKASEIQQTLRYFEVNSKIPLIKPVITNPQLISRILPAMKYGTVNTGRVNSSYNTLLCCKNSMEELMESLHNDLRKPFKLSLSGILYFVSLPVLMMFWLNLISESMFYRIISSYEFRLANILTCLICLITSSIIMFDGFGGEFLGNL</sequence>
<proteinExistence type="predicted"/>
<organism evidence="2 3">
    <name type="scientific">Methanolobus tindarius DSM 2278</name>
    <dbReference type="NCBI Taxonomy" id="1090322"/>
    <lineage>
        <taxon>Archaea</taxon>
        <taxon>Methanobacteriati</taxon>
        <taxon>Methanobacteriota</taxon>
        <taxon>Stenosarchaea group</taxon>
        <taxon>Methanomicrobia</taxon>
        <taxon>Methanosarcinales</taxon>
        <taxon>Methanosarcinaceae</taxon>
        <taxon>Methanolobus</taxon>
    </lineage>
</organism>
<keyword evidence="1" id="KW-0812">Transmembrane</keyword>
<name>W9DPW1_METTI</name>
<evidence type="ECO:0000256" key="1">
    <source>
        <dbReference type="SAM" id="Phobius"/>
    </source>
</evidence>
<dbReference type="AlphaFoldDB" id="W9DPW1"/>
<keyword evidence="3" id="KW-1185">Reference proteome</keyword>
<keyword evidence="1" id="KW-1133">Transmembrane helix</keyword>
<evidence type="ECO:0000313" key="3">
    <source>
        <dbReference type="Proteomes" id="UP000019483"/>
    </source>
</evidence>
<gene>
    <name evidence="2" type="ORF">MettiDRAFT_0789</name>
</gene>
<keyword evidence="1" id="KW-0472">Membrane</keyword>
<dbReference type="EMBL" id="AZAJ01000001">
    <property type="protein sequence ID" value="ETA67368.1"/>
    <property type="molecule type" value="Genomic_DNA"/>
</dbReference>
<accession>W9DPW1</accession>
<feature type="transmembrane region" description="Helical" evidence="1">
    <location>
        <begin position="143"/>
        <end position="162"/>
    </location>
</feature>
<reference evidence="2 3" key="1">
    <citation type="submission" date="2013-08" db="EMBL/GenBank/DDBJ databases">
        <authorList>
            <consortium name="DOE Joint Genome Institute"/>
            <person name="Eisen J."/>
            <person name="Huntemann M."/>
            <person name="Han J."/>
            <person name="Chen A."/>
            <person name="Kyrpides N."/>
            <person name="Mavromatis K."/>
            <person name="Markowitz V."/>
            <person name="Palaniappan K."/>
            <person name="Ivanova N."/>
            <person name="Schaumberg A."/>
            <person name="Pati A."/>
            <person name="Liolios K."/>
            <person name="Nordberg H.P."/>
            <person name="Cantor M.N."/>
            <person name="Hua S.X."/>
            <person name="Woyke T."/>
        </authorList>
    </citation>
    <scope>NUCLEOTIDE SEQUENCE [LARGE SCALE GENOMIC DNA]</scope>
    <source>
        <strain evidence="2 3">DSM 2278</strain>
    </source>
</reference>
<feature type="transmembrane region" description="Helical" evidence="1">
    <location>
        <begin position="6"/>
        <end position="29"/>
    </location>
</feature>